<evidence type="ECO:0000313" key="3">
    <source>
        <dbReference type="Proteomes" id="UP000714420"/>
    </source>
</evidence>
<dbReference type="Proteomes" id="UP000714420">
    <property type="component" value="Unassembled WGS sequence"/>
</dbReference>
<dbReference type="InterPro" id="IPR050194">
    <property type="entry name" value="Glycosyltransferase_grp1"/>
</dbReference>
<evidence type="ECO:0000313" key="2">
    <source>
        <dbReference type="EMBL" id="NPD92935.1"/>
    </source>
</evidence>
<dbReference type="Pfam" id="PF00534">
    <property type="entry name" value="Glycos_transf_1"/>
    <property type="match status" value="1"/>
</dbReference>
<reference evidence="2 3" key="1">
    <citation type="submission" date="2020-05" db="EMBL/GenBank/DDBJ databases">
        <title>Distinct polysaccharide utilization as determinants for interspecies competition between intestinal Prevotella spp.</title>
        <authorList>
            <person name="Galvez E.J.C."/>
            <person name="Iljazovic A."/>
            <person name="Strowig T."/>
        </authorList>
    </citation>
    <scope>NUCLEOTIDE SEQUENCE [LARGE SCALE GENOMIC DNA]</scope>
    <source>
        <strain evidence="2 3">PMUR</strain>
    </source>
</reference>
<dbReference type="CDD" id="cd03801">
    <property type="entry name" value="GT4_PimA-like"/>
    <property type="match status" value="1"/>
</dbReference>
<dbReference type="EMBL" id="JABKKF010000012">
    <property type="protein sequence ID" value="NPD92935.1"/>
    <property type="molecule type" value="Genomic_DNA"/>
</dbReference>
<accession>A0ABX2ART4</accession>
<organism evidence="2 3">
    <name type="scientific">Xylanibacter muris</name>
    <dbReference type="NCBI Taxonomy" id="2736290"/>
    <lineage>
        <taxon>Bacteria</taxon>
        <taxon>Pseudomonadati</taxon>
        <taxon>Bacteroidota</taxon>
        <taxon>Bacteroidia</taxon>
        <taxon>Bacteroidales</taxon>
        <taxon>Prevotellaceae</taxon>
        <taxon>Xylanibacter</taxon>
    </lineage>
</organism>
<protein>
    <submittedName>
        <fullName evidence="2">Glycosyltransferase</fullName>
    </submittedName>
</protein>
<dbReference type="PANTHER" id="PTHR45947">
    <property type="entry name" value="SULFOQUINOVOSYL TRANSFERASE SQD2"/>
    <property type="match status" value="1"/>
</dbReference>
<dbReference type="RefSeq" id="WP_172276630.1">
    <property type="nucleotide sequence ID" value="NZ_CASGMU010000012.1"/>
</dbReference>
<comment type="caution">
    <text evidence="2">The sequence shown here is derived from an EMBL/GenBank/DDBJ whole genome shotgun (WGS) entry which is preliminary data.</text>
</comment>
<dbReference type="Gene3D" id="3.40.50.2000">
    <property type="entry name" value="Glycogen Phosphorylase B"/>
    <property type="match status" value="1"/>
</dbReference>
<feature type="domain" description="Glycosyl transferase family 1" evidence="1">
    <location>
        <begin position="215"/>
        <end position="365"/>
    </location>
</feature>
<dbReference type="InterPro" id="IPR001296">
    <property type="entry name" value="Glyco_trans_1"/>
</dbReference>
<proteinExistence type="predicted"/>
<dbReference type="SUPFAM" id="SSF53756">
    <property type="entry name" value="UDP-Glycosyltransferase/glycogen phosphorylase"/>
    <property type="match status" value="1"/>
</dbReference>
<sequence length="408" mass="47014">MKILFLAYACEPNRGSELGVGWKWPLYLSEDKDKEIFVITRTNNKSKIEDYWKDNICPENLHFFYYDLSKGILWAKKYGMPINIYYALWLQGSSRFAQKLHQQFHFDMAHHITFGVFRDACALYKLHIPYIIGPVGGGETTPISLLPLLTLKERLKEAVRSLANSLSLTSPLLHKNFNKASLILSKTKETKRILRKWNDKILVRLEIGINNVSDELFRKKTNSFLYVGRFTYWKGYKLALMAFQQYAEKHPCSTFTMIGRGNTDDIKSFASNNNLEKQIKIIPWIEQSELKKYYTSSSAMLFPSMHDSSGNVVLEALSFGMPVICLDCGGPSSILGEELVELTVQTKGKNYKNIIDDIVSKMEKLTTNNDFAINVGNKCIDRAKKMLWKETISNTYKEIINRLFEIKK</sequence>
<evidence type="ECO:0000259" key="1">
    <source>
        <dbReference type="Pfam" id="PF00534"/>
    </source>
</evidence>
<name>A0ABX2ART4_9BACT</name>
<dbReference type="PANTHER" id="PTHR45947:SF3">
    <property type="entry name" value="SULFOQUINOVOSYL TRANSFERASE SQD2"/>
    <property type="match status" value="1"/>
</dbReference>
<gene>
    <name evidence="2" type="ORF">HPS56_11405</name>
</gene>
<keyword evidence="3" id="KW-1185">Reference proteome</keyword>